<gene>
    <name evidence="6" type="ORF">SHD_0622</name>
</gene>
<dbReference type="Proteomes" id="UP000017548">
    <property type="component" value="Unassembled WGS sequence"/>
</dbReference>
<dbReference type="CDD" id="cd08422">
    <property type="entry name" value="PBP2_CrgA_like"/>
    <property type="match status" value="1"/>
</dbReference>
<reference evidence="6 7" key="1">
    <citation type="journal article" date="2013" name="Genome Announc.">
        <title>Draft Genome Sequence of Shewanella decolorationis S12, a Dye-Degrading Bacterium Isolated from a Wastewater Treatment Plant.</title>
        <authorList>
            <person name="Xu M."/>
            <person name="Fang Y."/>
            <person name="Liu J."/>
            <person name="Chen X."/>
            <person name="Sun G."/>
            <person name="Guo J."/>
            <person name="Hua Z."/>
            <person name="Tu Q."/>
            <person name="Wu L."/>
            <person name="Zhou J."/>
            <person name="Liu X."/>
        </authorList>
    </citation>
    <scope>NUCLEOTIDE SEQUENCE [LARGE SCALE GENOMIC DNA]</scope>
    <source>
        <strain evidence="6 7">S12</strain>
    </source>
</reference>
<comment type="similarity">
    <text evidence="1">Belongs to the LysR transcriptional regulatory family.</text>
</comment>
<keyword evidence="7" id="KW-1185">Reference proteome</keyword>
<dbReference type="SUPFAM" id="SSF53850">
    <property type="entry name" value="Periplasmic binding protein-like II"/>
    <property type="match status" value="1"/>
</dbReference>
<proteinExistence type="inferred from homology"/>
<dbReference type="Gene3D" id="1.10.10.10">
    <property type="entry name" value="Winged helix-like DNA-binding domain superfamily/Winged helix DNA-binding domain"/>
    <property type="match status" value="1"/>
</dbReference>
<dbReference type="InterPro" id="IPR058163">
    <property type="entry name" value="LysR-type_TF_proteobact-type"/>
</dbReference>
<organism evidence="6 7">
    <name type="scientific">Shewanella decolorationis S12</name>
    <dbReference type="NCBI Taxonomy" id="1353536"/>
    <lineage>
        <taxon>Bacteria</taxon>
        <taxon>Pseudomonadati</taxon>
        <taxon>Pseudomonadota</taxon>
        <taxon>Gammaproteobacteria</taxon>
        <taxon>Alteromonadales</taxon>
        <taxon>Shewanellaceae</taxon>
        <taxon>Shewanella</taxon>
    </lineage>
</organism>
<dbReference type="InterPro" id="IPR036390">
    <property type="entry name" value="WH_DNA-bd_sf"/>
</dbReference>
<dbReference type="SUPFAM" id="SSF46785">
    <property type="entry name" value="Winged helix' DNA-binding domain"/>
    <property type="match status" value="1"/>
</dbReference>
<evidence type="ECO:0000256" key="3">
    <source>
        <dbReference type="ARBA" id="ARBA00023125"/>
    </source>
</evidence>
<feature type="domain" description="HTH lysR-type" evidence="5">
    <location>
        <begin position="6"/>
        <end position="63"/>
    </location>
</feature>
<evidence type="ECO:0000256" key="4">
    <source>
        <dbReference type="ARBA" id="ARBA00023163"/>
    </source>
</evidence>
<evidence type="ECO:0000313" key="6">
    <source>
        <dbReference type="EMBL" id="ESE42697.1"/>
    </source>
</evidence>
<dbReference type="Pfam" id="PF03466">
    <property type="entry name" value="LysR_substrate"/>
    <property type="match status" value="1"/>
</dbReference>
<dbReference type="InterPro" id="IPR000847">
    <property type="entry name" value="LysR_HTH_N"/>
</dbReference>
<evidence type="ECO:0000256" key="2">
    <source>
        <dbReference type="ARBA" id="ARBA00023015"/>
    </source>
</evidence>
<dbReference type="RefSeq" id="WP_023265806.1">
    <property type="nucleotide sequence ID" value="NZ_AXZL01000046.1"/>
</dbReference>
<keyword evidence="4" id="KW-0804">Transcription</keyword>
<name>A0ABP2ZBI8_9GAMM</name>
<protein>
    <submittedName>
        <fullName evidence="6">LysR family transcriptional regulator</fullName>
    </submittedName>
</protein>
<evidence type="ECO:0000313" key="7">
    <source>
        <dbReference type="Proteomes" id="UP000017548"/>
    </source>
</evidence>
<dbReference type="EMBL" id="AXZL01000046">
    <property type="protein sequence ID" value="ESE42697.1"/>
    <property type="molecule type" value="Genomic_DNA"/>
</dbReference>
<dbReference type="InterPro" id="IPR036388">
    <property type="entry name" value="WH-like_DNA-bd_sf"/>
</dbReference>
<dbReference type="Gene3D" id="3.40.190.290">
    <property type="match status" value="1"/>
</dbReference>
<dbReference type="InterPro" id="IPR005119">
    <property type="entry name" value="LysR_subst-bd"/>
</dbReference>
<accession>A0ABP2ZBI8</accession>
<dbReference type="PANTHER" id="PTHR30537">
    <property type="entry name" value="HTH-TYPE TRANSCRIPTIONAL REGULATOR"/>
    <property type="match status" value="1"/>
</dbReference>
<dbReference type="PROSITE" id="PS50931">
    <property type="entry name" value="HTH_LYSR"/>
    <property type="match status" value="1"/>
</dbReference>
<keyword evidence="3" id="KW-0238">DNA-binding</keyword>
<sequence>MIPLALDLNDLFLFTQVVQQRGFTAASTVLGVPKSRISRRIKLLEERLGARLIQRTSRKMSLTDAGEVLYLHCQAMLAEAQAGEAAVRARQSEPSGLVRISVPTAIADAVLAKLVPDFIRHYPKVKLSLQANNQPVDLIEEGIDVALRGVGFEQAPSSLIQVNLCTVQWGLLASPSWFKSKQLLQYPEQLQGDDVLLFEGIKHHSDILRLRHVSGVIQDVRVNPLLRSDNVQTLKLSALSGLGIACLPLYTCSTELTDSKLIHLLPEWRPKEGRLVMLYPERRGLSPAVRALVDFFKMRLPGLIQYQVKPSIG</sequence>
<comment type="caution">
    <text evidence="6">The sequence shown here is derived from an EMBL/GenBank/DDBJ whole genome shotgun (WGS) entry which is preliminary data.</text>
</comment>
<dbReference type="PANTHER" id="PTHR30537:SF31">
    <property type="entry name" value="TRANSCRIPTIONAL REGULATOR, LYSR FAMILY"/>
    <property type="match status" value="1"/>
</dbReference>
<keyword evidence="2" id="KW-0805">Transcription regulation</keyword>
<evidence type="ECO:0000256" key="1">
    <source>
        <dbReference type="ARBA" id="ARBA00009437"/>
    </source>
</evidence>
<evidence type="ECO:0000259" key="5">
    <source>
        <dbReference type="PROSITE" id="PS50931"/>
    </source>
</evidence>
<dbReference type="Pfam" id="PF00126">
    <property type="entry name" value="HTH_1"/>
    <property type="match status" value="1"/>
</dbReference>